<keyword evidence="1" id="KW-1133">Transmembrane helix</keyword>
<dbReference type="Proteomes" id="UP000220251">
    <property type="component" value="Unassembled WGS sequence"/>
</dbReference>
<evidence type="ECO:0000256" key="1">
    <source>
        <dbReference type="SAM" id="Phobius"/>
    </source>
</evidence>
<dbReference type="InterPro" id="IPR013879">
    <property type="entry name" value="DUF1761"/>
</dbReference>
<dbReference type="OrthoDB" id="21479at2"/>
<sequence length="132" mass="14493">MLDGFTLAVVIAAVVNIVLGAVWYNPNFLGKAWAFTHGFREDSIKGTPKTYVGAFLVGFVIAYVLGLVLQKLQVNSVAGAMTSAFWLWLGFIVTTHFSGVLWAKKPFQAYLIDVAFYLVSFQAMAIVFALFS</sequence>
<proteinExistence type="predicted"/>
<keyword evidence="3" id="KW-1185">Reference proteome</keyword>
<feature type="transmembrane region" description="Helical" evidence="1">
    <location>
        <begin position="109"/>
        <end position="131"/>
    </location>
</feature>
<dbReference type="EMBL" id="CWGJ01000025">
    <property type="protein sequence ID" value="CRX38903.1"/>
    <property type="molecule type" value="Genomic_DNA"/>
</dbReference>
<dbReference type="AlphaFoldDB" id="A0A0H5DRQ5"/>
<reference evidence="3" key="1">
    <citation type="submission" date="2015-06" db="EMBL/GenBank/DDBJ databases">
        <authorList>
            <person name="Bertelli C."/>
        </authorList>
    </citation>
    <scope>NUCLEOTIDE SEQUENCE [LARGE SCALE GENOMIC DNA]</scope>
    <source>
        <strain evidence="3">CRIB-30</strain>
    </source>
</reference>
<dbReference type="Pfam" id="PF08570">
    <property type="entry name" value="DUF1761"/>
    <property type="match status" value="1"/>
</dbReference>
<keyword evidence="1" id="KW-0472">Membrane</keyword>
<dbReference type="RefSeq" id="WP_098038764.1">
    <property type="nucleotide sequence ID" value="NZ_CWGJ01000025.1"/>
</dbReference>
<evidence type="ECO:0000313" key="3">
    <source>
        <dbReference type="Proteomes" id="UP000220251"/>
    </source>
</evidence>
<gene>
    <name evidence="2" type="ORF">ELAC_1575</name>
</gene>
<feature type="transmembrane region" description="Helical" evidence="1">
    <location>
        <begin position="84"/>
        <end position="103"/>
    </location>
</feature>
<protein>
    <submittedName>
        <fullName evidence="2">Conserved putative membrane protein</fullName>
    </submittedName>
</protein>
<name>A0A0H5DRQ5_9BACT</name>
<keyword evidence="1" id="KW-0812">Transmembrane</keyword>
<evidence type="ECO:0000313" key="2">
    <source>
        <dbReference type="EMBL" id="CRX38903.1"/>
    </source>
</evidence>
<accession>A0A0H5DRQ5</accession>
<organism evidence="2 3">
    <name type="scientific">Estrella lausannensis</name>
    <dbReference type="NCBI Taxonomy" id="483423"/>
    <lineage>
        <taxon>Bacteria</taxon>
        <taxon>Pseudomonadati</taxon>
        <taxon>Chlamydiota</taxon>
        <taxon>Chlamydiia</taxon>
        <taxon>Parachlamydiales</taxon>
        <taxon>Candidatus Criblamydiaceae</taxon>
        <taxon>Estrella</taxon>
    </lineage>
</organism>
<feature type="transmembrane region" description="Helical" evidence="1">
    <location>
        <begin position="51"/>
        <end position="72"/>
    </location>
</feature>